<gene>
    <name evidence="3" type="ORF">TRIUR3_31623</name>
</gene>
<dbReference type="EMBL" id="KD184013">
    <property type="protein sequence ID" value="EMS54301.1"/>
    <property type="molecule type" value="Genomic_DNA"/>
</dbReference>
<dbReference type="Gene3D" id="3.40.30.10">
    <property type="entry name" value="Glutaredoxin"/>
    <property type="match status" value="2"/>
</dbReference>
<evidence type="ECO:0000256" key="1">
    <source>
        <dbReference type="ARBA" id="ARBA00006347"/>
    </source>
</evidence>
<proteinExistence type="inferred from homology"/>
<accession>M7Z458</accession>
<dbReference type="PROSITE" id="PS00194">
    <property type="entry name" value="THIOREDOXIN_1"/>
    <property type="match status" value="1"/>
</dbReference>
<keyword evidence="3" id="KW-0413">Isomerase</keyword>
<dbReference type="GO" id="GO:0003756">
    <property type="term" value="F:protein disulfide isomerase activity"/>
    <property type="evidence" value="ECO:0007669"/>
    <property type="project" value="TreeGrafter"/>
</dbReference>
<protein>
    <submittedName>
        <fullName evidence="3">Protein disulfide isomerase-like 1-4</fullName>
    </submittedName>
</protein>
<dbReference type="SUPFAM" id="SSF52833">
    <property type="entry name" value="Thioredoxin-like"/>
    <property type="match status" value="1"/>
</dbReference>
<dbReference type="CDD" id="cd02961">
    <property type="entry name" value="PDI_a_family"/>
    <property type="match status" value="1"/>
</dbReference>
<dbReference type="GO" id="GO:0005783">
    <property type="term" value="C:endoplasmic reticulum"/>
    <property type="evidence" value="ECO:0007669"/>
    <property type="project" value="TreeGrafter"/>
</dbReference>
<dbReference type="Pfam" id="PF00085">
    <property type="entry name" value="Thioredoxin"/>
    <property type="match status" value="1"/>
</dbReference>
<dbReference type="AlphaFoldDB" id="M7Z458"/>
<dbReference type="InterPro" id="IPR013766">
    <property type="entry name" value="Thioredoxin_domain"/>
</dbReference>
<name>M7Z458_TRIUA</name>
<comment type="similarity">
    <text evidence="1">Belongs to the protein disulfide isomerase family.</text>
</comment>
<feature type="domain" description="Thioredoxin" evidence="2">
    <location>
        <begin position="18"/>
        <end position="58"/>
    </location>
</feature>
<dbReference type="PANTHER" id="PTHR18929:SF246">
    <property type="entry name" value="PROTEIN DISULFIDE ISOMERASE-LIKE 1-4"/>
    <property type="match status" value="1"/>
</dbReference>
<evidence type="ECO:0000313" key="3">
    <source>
        <dbReference type="EMBL" id="EMS54301.1"/>
    </source>
</evidence>
<sequence length="174" mass="19421">MRTRLGRFLREAYPLRSARRHGMVEVYAPWCGHCRALAPHYTAANASLAEQGIDVALAKGYPTLLFFIDGVPRDYSGERTKDAIVAWVGKKLGPAVQNLTAVDEAEKVVSGDDVAVLAYLHHLSVDNACWELYCLEHGIQIYLGHYHAFHGSSLDQMFKYSPIHRIDLESGEHA</sequence>
<dbReference type="InterPro" id="IPR017937">
    <property type="entry name" value="Thioredoxin_CS"/>
</dbReference>
<dbReference type="eggNOG" id="KOG0190">
    <property type="taxonomic scope" value="Eukaryota"/>
</dbReference>
<dbReference type="GO" id="GO:0034976">
    <property type="term" value="P:response to endoplasmic reticulum stress"/>
    <property type="evidence" value="ECO:0007669"/>
    <property type="project" value="TreeGrafter"/>
</dbReference>
<evidence type="ECO:0000259" key="2">
    <source>
        <dbReference type="Pfam" id="PF00085"/>
    </source>
</evidence>
<organism evidence="3">
    <name type="scientific">Triticum urartu</name>
    <name type="common">Red wild einkorn</name>
    <name type="synonym">Crithodium urartu</name>
    <dbReference type="NCBI Taxonomy" id="4572"/>
    <lineage>
        <taxon>Eukaryota</taxon>
        <taxon>Viridiplantae</taxon>
        <taxon>Streptophyta</taxon>
        <taxon>Embryophyta</taxon>
        <taxon>Tracheophyta</taxon>
        <taxon>Spermatophyta</taxon>
        <taxon>Magnoliopsida</taxon>
        <taxon>Liliopsida</taxon>
        <taxon>Poales</taxon>
        <taxon>Poaceae</taxon>
        <taxon>BOP clade</taxon>
        <taxon>Pooideae</taxon>
        <taxon>Triticodae</taxon>
        <taxon>Triticeae</taxon>
        <taxon>Triticinae</taxon>
        <taxon>Triticum</taxon>
    </lineage>
</organism>
<dbReference type="InterPro" id="IPR036249">
    <property type="entry name" value="Thioredoxin-like_sf"/>
</dbReference>
<reference evidence="3" key="1">
    <citation type="journal article" date="2013" name="Nature">
        <title>Draft genome of the wheat A-genome progenitor Triticum urartu.</title>
        <authorList>
            <person name="Ling H.Q."/>
            <person name="Zhao S."/>
            <person name="Liu D."/>
            <person name="Wang J."/>
            <person name="Sun H."/>
            <person name="Zhang C."/>
            <person name="Fan H."/>
            <person name="Li D."/>
            <person name="Dong L."/>
            <person name="Tao Y."/>
            <person name="Gao C."/>
            <person name="Wu H."/>
            <person name="Li Y."/>
            <person name="Cui Y."/>
            <person name="Guo X."/>
            <person name="Zheng S."/>
            <person name="Wang B."/>
            <person name="Yu K."/>
            <person name="Liang Q."/>
            <person name="Yang W."/>
            <person name="Lou X."/>
            <person name="Chen J."/>
            <person name="Feng M."/>
            <person name="Jian J."/>
            <person name="Zhang X."/>
            <person name="Luo G."/>
            <person name="Jiang Y."/>
            <person name="Liu J."/>
            <person name="Wang Z."/>
            <person name="Sha Y."/>
            <person name="Zhang B."/>
            <person name="Wu H."/>
            <person name="Tang D."/>
            <person name="Shen Q."/>
            <person name="Xue P."/>
            <person name="Zou S."/>
            <person name="Wang X."/>
            <person name="Liu X."/>
            <person name="Wang F."/>
            <person name="Yang Y."/>
            <person name="An X."/>
            <person name="Dong Z."/>
            <person name="Zhang K."/>
            <person name="Zhang X."/>
            <person name="Luo M.C."/>
            <person name="Dvorak J."/>
            <person name="Tong Y."/>
            <person name="Wang J."/>
            <person name="Yang H."/>
            <person name="Li Z."/>
            <person name="Wang D."/>
            <person name="Zhang A."/>
            <person name="Wang J."/>
        </authorList>
    </citation>
    <scope>NUCLEOTIDE SEQUENCE</scope>
</reference>
<dbReference type="PANTHER" id="PTHR18929">
    <property type="entry name" value="PROTEIN DISULFIDE ISOMERASE"/>
    <property type="match status" value="1"/>
</dbReference>
<dbReference type="GO" id="GO:0006457">
    <property type="term" value="P:protein folding"/>
    <property type="evidence" value="ECO:0007669"/>
    <property type="project" value="TreeGrafter"/>
</dbReference>
<dbReference type="STRING" id="4572.M7Z458"/>